<dbReference type="eggNOG" id="ENOG50307VY">
    <property type="taxonomic scope" value="Bacteria"/>
</dbReference>
<dbReference type="EMBL" id="AOFT01000003">
    <property type="protein sequence ID" value="EMR07147.1"/>
    <property type="molecule type" value="Genomic_DNA"/>
</dbReference>
<evidence type="ECO:0000313" key="2">
    <source>
        <dbReference type="Proteomes" id="UP000011919"/>
    </source>
</evidence>
<keyword evidence="2" id="KW-1185">Reference proteome</keyword>
<dbReference type="STRING" id="1235279.C772_00792"/>
<name>M7NIS8_9BACL</name>
<sequence>MALGEILLGKTFEDYLSEAQTDMVAVCLEYVEGKADDIYIYGSYEPKMYAFNVFYRINGKVVRKHQLNEAVESSQNPKAHEYDISRERMSALTRIGMDNLELIHDKCQEFNRDMPTELKLHYDIKQNKLEGNYRYDFVYSNDDELLPADIFNVWFEEVKNQEN</sequence>
<dbReference type="AlphaFoldDB" id="M7NIS8"/>
<dbReference type="RefSeq" id="WP_008297593.1">
    <property type="nucleotide sequence ID" value="NZ_AOFT01000003.1"/>
</dbReference>
<reference evidence="1 2" key="1">
    <citation type="journal article" date="2013" name="Genome Announc.">
        <title>Draft Genome Sequence of Bhargavaea cecembensis Strain DSE10T, Isolated from a Deep-Sea Sediment Sample Collected at a Depth of 5,904 m from the Chagos-Laccadive Ridge System in the Indian Ocean.</title>
        <authorList>
            <person name="Shivaji S."/>
            <person name="Ara S."/>
            <person name="Begum Z."/>
            <person name="Ruth M."/>
            <person name="Singh A."/>
            <person name="Kumar Pinnaka A."/>
        </authorList>
    </citation>
    <scope>NUCLEOTIDE SEQUENCE [LARGE SCALE GENOMIC DNA]</scope>
    <source>
        <strain evidence="1 2">DSE10</strain>
    </source>
</reference>
<comment type="caution">
    <text evidence="1">The sequence shown here is derived from an EMBL/GenBank/DDBJ whole genome shotgun (WGS) entry which is preliminary data.</text>
</comment>
<accession>M7NIS8</accession>
<proteinExistence type="predicted"/>
<dbReference type="Proteomes" id="UP000011919">
    <property type="component" value="Unassembled WGS sequence"/>
</dbReference>
<gene>
    <name evidence="1" type="ORF">C772_00792</name>
</gene>
<evidence type="ECO:0000313" key="1">
    <source>
        <dbReference type="EMBL" id="EMR07147.1"/>
    </source>
</evidence>
<evidence type="ECO:0008006" key="3">
    <source>
        <dbReference type="Google" id="ProtNLM"/>
    </source>
</evidence>
<organism evidence="1 2">
    <name type="scientific">Bhargavaea cecembensis DSE10</name>
    <dbReference type="NCBI Taxonomy" id="1235279"/>
    <lineage>
        <taxon>Bacteria</taxon>
        <taxon>Bacillati</taxon>
        <taxon>Bacillota</taxon>
        <taxon>Bacilli</taxon>
        <taxon>Bacillales</taxon>
        <taxon>Caryophanaceae</taxon>
        <taxon>Bhargavaea</taxon>
    </lineage>
</organism>
<protein>
    <recommendedName>
        <fullName evidence="3">DUF600 domain-containing protein</fullName>
    </recommendedName>
</protein>